<evidence type="ECO:0000313" key="2">
    <source>
        <dbReference type="EMBL" id="OGC42418.1"/>
    </source>
</evidence>
<comment type="caution">
    <text evidence="2">The sequence shown here is derived from an EMBL/GenBank/DDBJ whole genome shotgun (WGS) entry which is preliminary data.</text>
</comment>
<evidence type="ECO:0000256" key="1">
    <source>
        <dbReference type="SAM" id="Phobius"/>
    </source>
</evidence>
<keyword evidence="1" id="KW-1133">Transmembrane helix</keyword>
<reference evidence="2 3" key="1">
    <citation type="journal article" date="2016" name="Nat. Commun.">
        <title>Thousands of microbial genomes shed light on interconnected biogeochemical processes in an aquifer system.</title>
        <authorList>
            <person name="Anantharaman K."/>
            <person name="Brown C.T."/>
            <person name="Hug L.A."/>
            <person name="Sharon I."/>
            <person name="Castelle C.J."/>
            <person name="Probst A.J."/>
            <person name="Thomas B.C."/>
            <person name="Singh A."/>
            <person name="Wilkins M.J."/>
            <person name="Karaoz U."/>
            <person name="Brodie E.L."/>
            <person name="Williams K.H."/>
            <person name="Hubbard S.S."/>
            <person name="Banfield J.F."/>
        </authorList>
    </citation>
    <scope>NUCLEOTIDE SEQUENCE [LARGE SCALE GENOMIC DNA]</scope>
</reference>
<feature type="transmembrane region" description="Helical" evidence="1">
    <location>
        <begin position="7"/>
        <end position="27"/>
    </location>
</feature>
<proteinExistence type="predicted"/>
<sequence length="249" mass="29132">MRVKHTLLIKWVVLLIISCVLCFATTWSPVKIKCPYCGTKSVYYQVNSYGSYIYDYPSKFEYIFWPYTDGRILYCCRKCWFTCFAWDFFSIPEGERNGVKKVLSKLAVYETNGDYDVIPMYYRLLIAENIYQLYEKDDDFWCHFYRVKGYHLANEGKVAEAAESRKKALQYGATMIAQPANAGISKELFYIQGAMQYMLADKTGALANFKYARQLEYNIPGADSIRLQNINQYLNDLIAQYIEKIETQK</sequence>
<dbReference type="AlphaFoldDB" id="A0A1F4UBU8"/>
<gene>
    <name evidence="2" type="ORF">A2Y85_02515</name>
</gene>
<keyword evidence="1" id="KW-0472">Membrane</keyword>
<evidence type="ECO:0000313" key="3">
    <source>
        <dbReference type="Proteomes" id="UP000177025"/>
    </source>
</evidence>
<protein>
    <recommendedName>
        <fullName evidence="4">DUF2225 domain-containing protein</fullName>
    </recommendedName>
</protein>
<dbReference type="SUPFAM" id="SSF144206">
    <property type="entry name" value="NOB1 zinc finger-like"/>
    <property type="match status" value="1"/>
</dbReference>
<dbReference type="InterPro" id="IPR036283">
    <property type="entry name" value="NOB1_Zf-like_sf"/>
</dbReference>
<accession>A0A1F4UBU8</accession>
<name>A0A1F4UBU8_UNCW3</name>
<dbReference type="EMBL" id="MEUM01000067">
    <property type="protein sequence ID" value="OGC42418.1"/>
    <property type="molecule type" value="Genomic_DNA"/>
</dbReference>
<organism evidence="2 3">
    <name type="scientific">candidate division WOR-3 bacterium RBG_13_43_14</name>
    <dbReference type="NCBI Taxonomy" id="1802590"/>
    <lineage>
        <taxon>Bacteria</taxon>
        <taxon>Bacteria division WOR-3</taxon>
    </lineage>
</organism>
<evidence type="ECO:0008006" key="4">
    <source>
        <dbReference type="Google" id="ProtNLM"/>
    </source>
</evidence>
<keyword evidence="1" id="KW-0812">Transmembrane</keyword>
<dbReference type="Proteomes" id="UP000177025">
    <property type="component" value="Unassembled WGS sequence"/>
</dbReference>